<dbReference type="InterPro" id="IPR021136">
    <property type="entry name" value="Flagellar_hook_control-like_C"/>
</dbReference>
<proteinExistence type="predicted"/>
<keyword evidence="3" id="KW-1185">Reference proteome</keyword>
<feature type="domain" description="Flagellar hook-length control protein-like C-terminal" evidence="1">
    <location>
        <begin position="525"/>
        <end position="602"/>
    </location>
</feature>
<dbReference type="Proteomes" id="UP000245790">
    <property type="component" value="Unassembled WGS sequence"/>
</dbReference>
<evidence type="ECO:0000259" key="1">
    <source>
        <dbReference type="Pfam" id="PF02120"/>
    </source>
</evidence>
<dbReference type="AlphaFoldDB" id="A0A316FMM0"/>
<protein>
    <submittedName>
        <fullName evidence="2">Flagellar hook-length control protein FliK</fullName>
    </submittedName>
</protein>
<keyword evidence="2" id="KW-0282">Flagellum</keyword>
<keyword evidence="2" id="KW-0969">Cilium</keyword>
<sequence length="618" mass="67957">MTDKLTEILVKTPVQRIPLSELKALLQQINGEKLNALLQRFEAKPELQLPVRHPSGSNDSIKFPVDAPSIAKTLSKLPSPLPLTLTPTLNNNRLSFDVSMDAATSKTMSSSQQVQLTKLINLLQHWGSTPRPIIEFLNINRQLLTKMPLDQLTRQLTQQINPQTSGQNNSQITTQLNLPVQSQKTDQTSQQPATPVTSTLTRLVSSLQTTALLGSPHNQSSSGNKASAETLSLSMRQINSVTRQLQTELASLSTKNDSTAVKQTALGQRPTLSLDKLTYFEQSISKDLLKQQPLSQVISSLRGQLSDLTQLLGRESPLINRLQVILNILPEGRDLTAKQLQQQLMGSGVFKENHLMRLLNAQQSTSLSAQHNSRSGTSFQSTLLGTLSQAATAQTASQSTAPQSNASQAQNTLPTDLKALFTGLRFLLNAGLTDLTQSSTTANSRSGFLKSLLPQNMLSQSATAQQTDSLQRLLQDVESGLARTRVSQFQNTLPNDSQQLVFDLPMMNQKQLSGIQLKFEDDNKASGDKHKTWRVTIRFEFENLGAFHAIAELKNKQFNVRFIAEKPETQQLLMSEMPSLEKTLTDAGILVKQADATTGNSPELILSQLPKSLISYKV</sequence>
<evidence type="ECO:0000313" key="2">
    <source>
        <dbReference type="EMBL" id="PWK49974.1"/>
    </source>
</evidence>
<keyword evidence="2" id="KW-0966">Cell projection</keyword>
<organism evidence="2 3">
    <name type="scientific">Pleionea mediterranea</name>
    <dbReference type="NCBI Taxonomy" id="523701"/>
    <lineage>
        <taxon>Bacteria</taxon>
        <taxon>Pseudomonadati</taxon>
        <taxon>Pseudomonadota</taxon>
        <taxon>Gammaproteobacteria</taxon>
        <taxon>Oceanospirillales</taxon>
        <taxon>Pleioneaceae</taxon>
        <taxon>Pleionea</taxon>
    </lineage>
</organism>
<dbReference type="EMBL" id="QGGU01000007">
    <property type="protein sequence ID" value="PWK49974.1"/>
    <property type="molecule type" value="Genomic_DNA"/>
</dbReference>
<reference evidence="2 3" key="1">
    <citation type="submission" date="2018-05" db="EMBL/GenBank/DDBJ databases">
        <title>Genomic Encyclopedia of Type Strains, Phase IV (KMG-IV): sequencing the most valuable type-strain genomes for metagenomic binning, comparative biology and taxonomic classification.</title>
        <authorList>
            <person name="Goeker M."/>
        </authorList>
    </citation>
    <scope>NUCLEOTIDE SEQUENCE [LARGE SCALE GENOMIC DNA]</scope>
    <source>
        <strain evidence="2 3">DSM 25350</strain>
    </source>
</reference>
<dbReference type="Pfam" id="PF02120">
    <property type="entry name" value="Flg_hook"/>
    <property type="match status" value="1"/>
</dbReference>
<dbReference type="OrthoDB" id="6114321at2"/>
<gene>
    <name evidence="2" type="ORF">C8D97_107139</name>
</gene>
<comment type="caution">
    <text evidence="2">The sequence shown here is derived from an EMBL/GenBank/DDBJ whole genome shotgun (WGS) entry which is preliminary data.</text>
</comment>
<dbReference type="RefSeq" id="WP_109763756.1">
    <property type="nucleotide sequence ID" value="NZ_QGGU01000007.1"/>
</dbReference>
<evidence type="ECO:0000313" key="3">
    <source>
        <dbReference type="Proteomes" id="UP000245790"/>
    </source>
</evidence>
<name>A0A316FMM0_9GAMM</name>
<dbReference type="InterPro" id="IPR038610">
    <property type="entry name" value="FliK-like_C_sf"/>
</dbReference>
<dbReference type="Gene3D" id="3.30.750.140">
    <property type="match status" value="1"/>
</dbReference>
<accession>A0A316FMM0</accession>